<evidence type="ECO:0000256" key="1">
    <source>
        <dbReference type="SAM" id="Coils"/>
    </source>
</evidence>
<reference evidence="3" key="1">
    <citation type="submission" date="2014-09" db="EMBL/GenBank/DDBJ databases">
        <authorList>
            <person name="Sharma Rahul"/>
            <person name="Thines Marco"/>
        </authorList>
    </citation>
    <scope>NUCLEOTIDE SEQUENCE [LARGE SCALE GENOMIC DNA]</scope>
</reference>
<sequence length="503" mass="57046">MFPSFKSLRDRKNKLKQLAEENSEELQLARIKNDRYKLTQWATDLDQTIDASKLQQLLRNVAPTMTSAGVQAAPSMTTMGIQATPSMTTMGMQAVPEMTTMDSQYDLEDIGDEEDSLSDIDDSRSTYEFGTQVESTDFNFQKNARDKIIDQYTINPTIIKRKVNPILNSGTPDKNVYIGTDGKLFSVNNGKLANKPLNNYDWVATYDYIMKIIDIDMKDSAVGSSQQFGFNIESGAYEVLRDILMNNTFPEGTRLPIPYKKGKNQHGGFIPVNGGFRVKLVDGELKVFDGDRMKSNSQVSWESTLDMYIKFLKQNNIVFKQSPMFKNTDLNTFANNRTTIEFVDPSDKAIADSNKQVKDILIRLYNDNPWLADEKVFLEGPKIGKKTYYLGEYAAIMSKKQQEISPSIKSRVDKNANWLGALNYIADRYGDRLVSADITLKSVNPKRFQRALSFDSMSGLGVAEVKGRRSILKHEFDKLQGARGLGNDNRRLERELKLIRRAF</sequence>
<keyword evidence="1" id="KW-0175">Coiled coil</keyword>
<dbReference type="GeneID" id="36409493"/>
<dbReference type="OMA" id="PSMTTMG"/>
<dbReference type="AlphaFoldDB" id="A0A0P1AU69"/>
<evidence type="ECO:0000313" key="3">
    <source>
        <dbReference type="Proteomes" id="UP000054928"/>
    </source>
</evidence>
<dbReference type="OrthoDB" id="158873at2759"/>
<name>A0A0P1AU69_PLAHL</name>
<keyword evidence="3" id="KW-1185">Reference proteome</keyword>
<proteinExistence type="predicted"/>
<evidence type="ECO:0000313" key="2">
    <source>
        <dbReference type="EMBL" id="CEG44180.1"/>
    </source>
</evidence>
<feature type="coiled-coil region" evidence="1">
    <location>
        <begin position="5"/>
        <end position="32"/>
    </location>
</feature>
<protein>
    <submittedName>
        <fullName evidence="2">Uncharacterized protein</fullName>
    </submittedName>
</protein>
<dbReference type="Proteomes" id="UP000054928">
    <property type="component" value="Unassembled WGS sequence"/>
</dbReference>
<organism evidence="2 3">
    <name type="scientific">Plasmopara halstedii</name>
    <name type="common">Downy mildew of sunflower</name>
    <dbReference type="NCBI Taxonomy" id="4781"/>
    <lineage>
        <taxon>Eukaryota</taxon>
        <taxon>Sar</taxon>
        <taxon>Stramenopiles</taxon>
        <taxon>Oomycota</taxon>
        <taxon>Peronosporomycetes</taxon>
        <taxon>Peronosporales</taxon>
        <taxon>Peronosporaceae</taxon>
        <taxon>Plasmopara</taxon>
    </lineage>
</organism>
<accession>A0A0P1AU69</accession>
<dbReference type="RefSeq" id="XP_024580549.1">
    <property type="nucleotide sequence ID" value="XM_024730254.1"/>
</dbReference>
<dbReference type="EMBL" id="CCYD01000810">
    <property type="protein sequence ID" value="CEG44180.1"/>
    <property type="molecule type" value="Genomic_DNA"/>
</dbReference>